<evidence type="ECO:0000313" key="1">
    <source>
        <dbReference type="EMBL" id="KAI3690485.1"/>
    </source>
</evidence>
<comment type="caution">
    <text evidence="1">The sequence shown here is derived from an EMBL/GenBank/DDBJ whole genome shotgun (WGS) entry which is preliminary data.</text>
</comment>
<dbReference type="EMBL" id="CM042017">
    <property type="protein sequence ID" value="KAI3690485.1"/>
    <property type="molecule type" value="Genomic_DNA"/>
</dbReference>
<keyword evidence="2" id="KW-1185">Reference proteome</keyword>
<accession>A0ACB8YYD6</accession>
<organism evidence="1 2">
    <name type="scientific">Cichorium intybus</name>
    <name type="common">Chicory</name>
    <dbReference type="NCBI Taxonomy" id="13427"/>
    <lineage>
        <taxon>Eukaryota</taxon>
        <taxon>Viridiplantae</taxon>
        <taxon>Streptophyta</taxon>
        <taxon>Embryophyta</taxon>
        <taxon>Tracheophyta</taxon>
        <taxon>Spermatophyta</taxon>
        <taxon>Magnoliopsida</taxon>
        <taxon>eudicotyledons</taxon>
        <taxon>Gunneridae</taxon>
        <taxon>Pentapetalae</taxon>
        <taxon>asterids</taxon>
        <taxon>campanulids</taxon>
        <taxon>Asterales</taxon>
        <taxon>Asteraceae</taxon>
        <taxon>Cichorioideae</taxon>
        <taxon>Cichorieae</taxon>
        <taxon>Cichoriinae</taxon>
        <taxon>Cichorium</taxon>
    </lineage>
</organism>
<gene>
    <name evidence="1" type="ORF">L2E82_48523</name>
</gene>
<reference evidence="1 2" key="2">
    <citation type="journal article" date="2022" name="Mol. Ecol. Resour.">
        <title>The genomes of chicory, endive, great burdock and yacon provide insights into Asteraceae paleo-polyploidization history and plant inulin production.</title>
        <authorList>
            <person name="Fan W."/>
            <person name="Wang S."/>
            <person name="Wang H."/>
            <person name="Wang A."/>
            <person name="Jiang F."/>
            <person name="Liu H."/>
            <person name="Zhao H."/>
            <person name="Xu D."/>
            <person name="Zhang Y."/>
        </authorList>
    </citation>
    <scope>NUCLEOTIDE SEQUENCE [LARGE SCALE GENOMIC DNA]</scope>
    <source>
        <strain evidence="2">cv. Punajuju</strain>
        <tissue evidence="1">Leaves</tissue>
    </source>
</reference>
<dbReference type="Proteomes" id="UP001055811">
    <property type="component" value="Linkage Group LG09"/>
</dbReference>
<reference evidence="2" key="1">
    <citation type="journal article" date="2022" name="Mol. Ecol. Resour.">
        <title>The genomes of chicory, endive, great burdock and yacon provide insights into Asteraceae palaeo-polyploidization history and plant inulin production.</title>
        <authorList>
            <person name="Fan W."/>
            <person name="Wang S."/>
            <person name="Wang H."/>
            <person name="Wang A."/>
            <person name="Jiang F."/>
            <person name="Liu H."/>
            <person name="Zhao H."/>
            <person name="Xu D."/>
            <person name="Zhang Y."/>
        </authorList>
    </citation>
    <scope>NUCLEOTIDE SEQUENCE [LARGE SCALE GENOMIC DNA]</scope>
    <source>
        <strain evidence="2">cv. Punajuju</strain>
    </source>
</reference>
<name>A0ACB8YYD6_CICIN</name>
<proteinExistence type="predicted"/>
<sequence length="205" mass="22070">MAAAAVRVFGNPINHGTRAQRALAAKNNQNADGKLDQALLVLNQQQKVAAGGTNVATVSTTFGRVYNATGGDITYVTAHDWSGNVAGQYPVTIQNGQWAVFEHVGTRGANRQGSVAALVYNIEDFGDSMFAWNNPWKKARGGNNTAYCEMNDPGYFDDCDWNEIYDKLMASGTESQTTMEGYATKVSIDAGGNTPTYSATFYLDV</sequence>
<protein>
    <submittedName>
        <fullName evidence="1">Uncharacterized protein</fullName>
    </submittedName>
</protein>
<evidence type="ECO:0000313" key="2">
    <source>
        <dbReference type="Proteomes" id="UP001055811"/>
    </source>
</evidence>